<evidence type="ECO:0000313" key="2">
    <source>
        <dbReference type="EMBL" id="RXK14725.1"/>
    </source>
</evidence>
<organism evidence="2 3">
    <name type="scientific">Malaciobacter mytili LMG 24559</name>
    <dbReference type="NCBI Taxonomy" id="1032238"/>
    <lineage>
        <taxon>Bacteria</taxon>
        <taxon>Pseudomonadati</taxon>
        <taxon>Campylobacterota</taxon>
        <taxon>Epsilonproteobacteria</taxon>
        <taxon>Campylobacterales</taxon>
        <taxon>Arcobacteraceae</taxon>
        <taxon>Malaciobacter</taxon>
    </lineage>
</organism>
<proteinExistence type="predicted"/>
<keyword evidence="3" id="KW-1185">Reference proteome</keyword>
<keyword evidence="1" id="KW-1133">Transmembrane helix</keyword>
<reference evidence="2 3" key="1">
    <citation type="submission" date="2017-09" db="EMBL/GenBank/DDBJ databases">
        <title>Genomics of the genus Arcobacter.</title>
        <authorList>
            <person name="Perez-Cataluna A."/>
            <person name="Figueras M.J."/>
            <person name="Salas-Masso N."/>
        </authorList>
    </citation>
    <scope>NUCLEOTIDE SEQUENCE [LARGE SCALE GENOMIC DNA]</scope>
    <source>
        <strain evidence="2 3">CECT 7386</strain>
    </source>
</reference>
<dbReference type="AlphaFoldDB" id="A0AAX2ADQ5"/>
<gene>
    <name evidence="2" type="ORF">CP985_12225</name>
</gene>
<sequence length="94" mass="10814">MVEAIADSYNINGNILNLIITTFIVILILFFMLKKDNNSSLDKNIGIIINKKVFYNAVYWNIDSNESFEQDEEVEVIEALKGKAKIRKLCKKVE</sequence>
<feature type="transmembrane region" description="Helical" evidence="1">
    <location>
        <begin position="15"/>
        <end position="33"/>
    </location>
</feature>
<comment type="caution">
    <text evidence="2">The sequence shown here is derived from an EMBL/GenBank/DDBJ whole genome shotgun (WGS) entry which is preliminary data.</text>
</comment>
<keyword evidence="1" id="KW-0812">Transmembrane</keyword>
<accession>A0AAX2ADQ5</accession>
<dbReference type="RefSeq" id="WP_114842269.1">
    <property type="nucleotide sequence ID" value="NZ_CP031219.1"/>
</dbReference>
<dbReference type="Proteomes" id="UP000290092">
    <property type="component" value="Unassembled WGS sequence"/>
</dbReference>
<evidence type="ECO:0000313" key="3">
    <source>
        <dbReference type="Proteomes" id="UP000290092"/>
    </source>
</evidence>
<dbReference type="EMBL" id="NXID01000053">
    <property type="protein sequence ID" value="RXK14725.1"/>
    <property type="molecule type" value="Genomic_DNA"/>
</dbReference>
<name>A0AAX2ADQ5_9BACT</name>
<keyword evidence="1" id="KW-0472">Membrane</keyword>
<evidence type="ECO:0008006" key="4">
    <source>
        <dbReference type="Google" id="ProtNLM"/>
    </source>
</evidence>
<evidence type="ECO:0000256" key="1">
    <source>
        <dbReference type="SAM" id="Phobius"/>
    </source>
</evidence>
<dbReference type="KEGG" id="amyt:AMYT_1858"/>
<protein>
    <recommendedName>
        <fullName evidence="4">NfeD-like C-terminal domain-containing protein</fullName>
    </recommendedName>
</protein>